<evidence type="ECO:0008006" key="3">
    <source>
        <dbReference type="Google" id="ProtNLM"/>
    </source>
</evidence>
<dbReference type="Pfam" id="PF10673">
    <property type="entry name" value="DUF2487"/>
    <property type="match status" value="1"/>
</dbReference>
<gene>
    <name evidence="1" type="ORF">BN1080_01539</name>
</gene>
<evidence type="ECO:0000313" key="2">
    <source>
        <dbReference type="Proteomes" id="UP000043699"/>
    </source>
</evidence>
<evidence type="ECO:0000313" key="1">
    <source>
        <dbReference type="EMBL" id="CEG22608.1"/>
    </source>
</evidence>
<dbReference type="InterPro" id="IPR019615">
    <property type="entry name" value="DUF2487"/>
</dbReference>
<protein>
    <recommendedName>
        <fullName evidence="3">DUF2487 domain-containing protein</fullName>
    </recommendedName>
</protein>
<dbReference type="EMBL" id="CCXS01000001">
    <property type="protein sequence ID" value="CEG22608.1"/>
    <property type="molecule type" value="Genomic_DNA"/>
</dbReference>
<sequence length="150" mass="16948">MHFTGKDVDQYVQQQEYVDTAVVPLVQLDLSAGGLKPSASASDYLQSLTNLLEKQFKGRVLLFPPLSYSKMADRARIAGEISGELSKTAFKHVFYVTTDPEWRAIEEAPNVIWLPAIPTENMDQSFKLSVMEDQLRQVLPVFLKEWSKPS</sequence>
<proteinExistence type="predicted"/>
<dbReference type="STRING" id="1499687.BN1080_01539"/>
<reference evidence="1 2" key="1">
    <citation type="submission" date="2014-09" db="EMBL/GenBank/DDBJ databases">
        <authorList>
            <person name="Urmite Genomes Urmite Genomes"/>
        </authorList>
    </citation>
    <scope>NUCLEOTIDE SEQUENCE [LARGE SCALE GENOMIC DNA]</scope>
    <source>
        <strain evidence="1 2">ES2</strain>
    </source>
</reference>
<dbReference type="AlphaFoldDB" id="A0A098EJZ9"/>
<dbReference type="RefSeq" id="WP_052651404.1">
    <property type="nucleotide sequence ID" value="NZ_CCXS01000001.1"/>
</dbReference>
<name>A0A098EJZ9_9BACL</name>
<accession>A0A098EJZ9</accession>
<dbReference type="OrthoDB" id="2678750at2"/>
<dbReference type="Proteomes" id="UP000043699">
    <property type="component" value="Unassembled WGS sequence"/>
</dbReference>
<organism evidence="1 2">
    <name type="scientific">Planococcus massiliensis</name>
    <dbReference type="NCBI Taxonomy" id="1499687"/>
    <lineage>
        <taxon>Bacteria</taxon>
        <taxon>Bacillati</taxon>
        <taxon>Bacillota</taxon>
        <taxon>Bacilli</taxon>
        <taxon>Bacillales</taxon>
        <taxon>Caryophanaceae</taxon>
        <taxon>Planococcus</taxon>
    </lineage>
</organism>
<keyword evidence="2" id="KW-1185">Reference proteome</keyword>